<accession>A0ABS0TI24</accession>
<evidence type="ECO:0000313" key="3">
    <source>
        <dbReference type="Proteomes" id="UP000635665"/>
    </source>
</evidence>
<dbReference type="RefSeq" id="WP_198638976.1">
    <property type="nucleotide sequence ID" value="NZ_JAEHNY010000010.1"/>
</dbReference>
<dbReference type="Proteomes" id="UP000635665">
    <property type="component" value="Unassembled WGS sequence"/>
</dbReference>
<gene>
    <name evidence="2" type="ORF">I6U50_11840</name>
</gene>
<evidence type="ECO:0000256" key="1">
    <source>
        <dbReference type="SAM" id="SignalP"/>
    </source>
</evidence>
<keyword evidence="3" id="KW-1185">Reference proteome</keyword>
<proteinExistence type="predicted"/>
<keyword evidence="1" id="KW-0732">Signal</keyword>
<sequence>MKKISLFLLILFQFSYAQERVLEFKTELNQNSEVFNIVDEENDNLALFTLKGRKIEALLFDNNFKKIGHIKPLKIPNKFDIFSGYIIKDKEVSLFLSNTTKTKFSKIVFHFDSGETNFTELEIRLKEERFLGSINYKNSFFIFSLPNSSEAIKLYKYTKDNSPSTTLIDFSESNYLNENNRPIKFNDLFTSYEGFSKITDIGIMQEGQPNSIEEASKNVKILKQENQLLVNLDKNHYFTYLLQINLDELTGDISRIAKPRFGKEMNHKASNSFVLDHNIYQVITTKDALKFHIVNLKNNSVLNSHEVSKGEEIYFKNTPIVQEGGMYTSYREYEKTAKFIRKMKNLPIAITARKKGEVYQINLGSSLEVKSNPAMGMGMMGGALGGGMASAMTIGFNPMLTGYISYGYSRTVEINGLFDKNYKHIEGDIEPNIFNKIKKVSEKYGNIFAETIFEKNGNYYWGGYNNFASVYNIYKI</sequence>
<name>A0ABS0TI24_9FLAO</name>
<evidence type="ECO:0000313" key="2">
    <source>
        <dbReference type="EMBL" id="MBI6120710.1"/>
    </source>
</evidence>
<reference evidence="2 3" key="1">
    <citation type="submission" date="2020-12" db="EMBL/GenBank/DDBJ databases">
        <title>Salegentibacter orientalis sp. nov., isolated from costal sediment.</title>
        <authorList>
            <person name="Lian F.-B."/>
        </authorList>
    </citation>
    <scope>NUCLEOTIDE SEQUENCE [LARGE SCALE GENOMIC DNA]</scope>
    <source>
        <strain evidence="2 3">F60176</strain>
    </source>
</reference>
<dbReference type="EMBL" id="JAEHNY010000010">
    <property type="protein sequence ID" value="MBI6120710.1"/>
    <property type="molecule type" value="Genomic_DNA"/>
</dbReference>
<feature type="chain" id="PRO_5046857326" evidence="1">
    <location>
        <begin position="18"/>
        <end position="476"/>
    </location>
</feature>
<organism evidence="2 3">
    <name type="scientific">Salegentibacter maritimus</name>
    <dbReference type="NCBI Taxonomy" id="2794347"/>
    <lineage>
        <taxon>Bacteria</taxon>
        <taxon>Pseudomonadati</taxon>
        <taxon>Bacteroidota</taxon>
        <taxon>Flavobacteriia</taxon>
        <taxon>Flavobacteriales</taxon>
        <taxon>Flavobacteriaceae</taxon>
        <taxon>Salegentibacter</taxon>
    </lineage>
</organism>
<protein>
    <submittedName>
        <fullName evidence="2">Uncharacterized protein</fullName>
    </submittedName>
</protein>
<feature type="signal peptide" evidence="1">
    <location>
        <begin position="1"/>
        <end position="17"/>
    </location>
</feature>
<comment type="caution">
    <text evidence="2">The sequence shown here is derived from an EMBL/GenBank/DDBJ whole genome shotgun (WGS) entry which is preliminary data.</text>
</comment>